<dbReference type="InterPro" id="IPR036291">
    <property type="entry name" value="NAD(P)-bd_dom_sf"/>
</dbReference>
<accession>A0ABT3TL89</accession>
<proteinExistence type="inferred from homology"/>
<keyword evidence="2" id="KW-0560">Oxidoreductase</keyword>
<evidence type="ECO:0000313" key="5">
    <source>
        <dbReference type="EMBL" id="MCX2983031.1"/>
    </source>
</evidence>
<name>A0ABT3TL89_9GAMM</name>
<dbReference type="Proteomes" id="UP001143362">
    <property type="component" value="Unassembled WGS sequence"/>
</dbReference>
<dbReference type="PRINTS" id="PR00081">
    <property type="entry name" value="GDHRDH"/>
</dbReference>
<dbReference type="RefSeq" id="WP_279247061.1">
    <property type="nucleotide sequence ID" value="NZ_SHNN01000005.1"/>
</dbReference>
<dbReference type="SUPFAM" id="SSF51735">
    <property type="entry name" value="NAD(P)-binding Rossmann-fold domains"/>
    <property type="match status" value="1"/>
</dbReference>
<gene>
    <name evidence="5" type="ORF">EYC98_19380</name>
</gene>
<dbReference type="Gene3D" id="3.40.50.720">
    <property type="entry name" value="NAD(P)-binding Rossmann-like Domain"/>
    <property type="match status" value="1"/>
</dbReference>
<dbReference type="CDD" id="cd05233">
    <property type="entry name" value="SDR_c"/>
    <property type="match status" value="1"/>
</dbReference>
<dbReference type="InterPro" id="IPR002347">
    <property type="entry name" value="SDR_fam"/>
</dbReference>
<organism evidence="5 6">
    <name type="scientific">Candidatus Litorirhabdus singularis</name>
    <dbReference type="NCBI Taxonomy" id="2518993"/>
    <lineage>
        <taxon>Bacteria</taxon>
        <taxon>Pseudomonadati</taxon>
        <taxon>Pseudomonadota</taxon>
        <taxon>Gammaproteobacteria</taxon>
        <taxon>Cellvibrionales</taxon>
        <taxon>Halieaceae</taxon>
        <taxon>Candidatus Litorirhabdus</taxon>
    </lineage>
</organism>
<dbReference type="PANTHER" id="PTHR43391:SF82">
    <property type="entry name" value="OXIDOREDUCTASE SADH-RELATED"/>
    <property type="match status" value="1"/>
</dbReference>
<dbReference type="Pfam" id="PF00106">
    <property type="entry name" value="adh_short"/>
    <property type="match status" value="1"/>
</dbReference>
<dbReference type="PRINTS" id="PR00080">
    <property type="entry name" value="SDRFAMILY"/>
</dbReference>
<comment type="caution">
    <text evidence="5">The sequence shown here is derived from an EMBL/GenBank/DDBJ whole genome shotgun (WGS) entry which is preliminary data.</text>
</comment>
<protein>
    <submittedName>
        <fullName evidence="5">SDR family oxidoreductase</fullName>
    </submittedName>
</protein>
<comment type="similarity">
    <text evidence="1 3">Belongs to the short-chain dehydrogenases/reductases (SDR) family.</text>
</comment>
<evidence type="ECO:0000256" key="1">
    <source>
        <dbReference type="ARBA" id="ARBA00006484"/>
    </source>
</evidence>
<feature type="domain" description="Ketoreductase" evidence="4">
    <location>
        <begin position="7"/>
        <end position="181"/>
    </location>
</feature>
<evidence type="ECO:0000256" key="2">
    <source>
        <dbReference type="ARBA" id="ARBA00023002"/>
    </source>
</evidence>
<reference evidence="5" key="1">
    <citation type="submission" date="2019-02" db="EMBL/GenBank/DDBJ databases">
        <authorList>
            <person name="Li S.-H."/>
        </authorList>
    </citation>
    <scope>NUCLEOTIDE SEQUENCE</scope>
    <source>
        <strain evidence="5">IMCC14734</strain>
    </source>
</reference>
<dbReference type="SMART" id="SM00822">
    <property type="entry name" value="PKS_KR"/>
    <property type="match status" value="1"/>
</dbReference>
<dbReference type="PANTHER" id="PTHR43391">
    <property type="entry name" value="RETINOL DEHYDROGENASE-RELATED"/>
    <property type="match status" value="1"/>
</dbReference>
<evidence type="ECO:0000256" key="3">
    <source>
        <dbReference type="RuleBase" id="RU000363"/>
    </source>
</evidence>
<dbReference type="EMBL" id="SHNN01000005">
    <property type="protein sequence ID" value="MCX2983031.1"/>
    <property type="molecule type" value="Genomic_DNA"/>
</dbReference>
<dbReference type="InterPro" id="IPR057326">
    <property type="entry name" value="KR_dom"/>
</dbReference>
<evidence type="ECO:0000313" key="6">
    <source>
        <dbReference type="Proteomes" id="UP001143362"/>
    </source>
</evidence>
<keyword evidence="6" id="KW-1185">Reference proteome</keyword>
<sequence length="275" mass="30174">MQQIEGRVAVVTGAGSGIGRAVSLELAACGADVALVDVSESRLQEVLKDIEALGRHATLHTIDVSDREQMQALPEQVIALHGAVHILVNNAGVSVNLPFAEQSLEDLEWISGINYWGVMYGCKYFLPYLQQQDEAHIVNMSSSAGLTGMAGQSSYAATKFAVRGLSESLYVELAATNVGITCVHPGAVATNIVADARMEADHKAKMLKMFHLAMPPEKAARLIVKAIRRQRFKLVFCVESRVLDFMKRILPVSTLRLMRWFKRRQPAVSDQVQTQ</sequence>
<evidence type="ECO:0000259" key="4">
    <source>
        <dbReference type="SMART" id="SM00822"/>
    </source>
</evidence>